<dbReference type="Proteomes" id="UP001525890">
    <property type="component" value="Unassembled WGS sequence"/>
</dbReference>
<keyword evidence="3" id="KW-1185">Reference proteome</keyword>
<proteinExistence type="predicted"/>
<sequence length="77" mass="8269">MQPLDPAHCATGSRNQPIPTSARDKLAESILTAAKNSAKATQTAMFGLPDPLRGDRRDTTDLSAISIAHFHRATCRP</sequence>
<feature type="region of interest" description="Disordered" evidence="1">
    <location>
        <begin position="1"/>
        <end position="21"/>
    </location>
</feature>
<dbReference type="EMBL" id="JAMXFF010000004">
    <property type="protein sequence ID" value="MCT7965554.1"/>
    <property type="molecule type" value="Genomic_DNA"/>
</dbReference>
<organism evidence="2 3">
    <name type="scientific">Laspinema palackyanum D2a</name>
    <dbReference type="NCBI Taxonomy" id="2953684"/>
    <lineage>
        <taxon>Bacteria</taxon>
        <taxon>Bacillati</taxon>
        <taxon>Cyanobacteriota</taxon>
        <taxon>Cyanophyceae</taxon>
        <taxon>Oscillatoriophycideae</taxon>
        <taxon>Oscillatoriales</taxon>
        <taxon>Laspinemataceae</taxon>
        <taxon>Laspinema</taxon>
        <taxon>Laspinema palackyanum</taxon>
    </lineage>
</organism>
<evidence type="ECO:0000256" key="1">
    <source>
        <dbReference type="SAM" id="MobiDB-lite"/>
    </source>
</evidence>
<accession>A0ABT2MLC7</accession>
<protein>
    <submittedName>
        <fullName evidence="2">Uncharacterized protein</fullName>
    </submittedName>
</protein>
<evidence type="ECO:0000313" key="2">
    <source>
        <dbReference type="EMBL" id="MCT7965554.1"/>
    </source>
</evidence>
<comment type="caution">
    <text evidence="2">The sequence shown here is derived from an EMBL/GenBank/DDBJ whole genome shotgun (WGS) entry which is preliminary data.</text>
</comment>
<reference evidence="2 3" key="1">
    <citation type="journal article" date="2022" name="Front. Microbiol.">
        <title>High genomic differentiation and limited gene flow indicate recent cryptic speciation within the genus Laspinema (cyanobacteria).</title>
        <authorList>
            <person name="Stanojkovic A."/>
            <person name="Skoupy S."/>
            <person name="Skaloud P."/>
            <person name="Dvorak P."/>
        </authorList>
    </citation>
    <scope>NUCLEOTIDE SEQUENCE [LARGE SCALE GENOMIC DNA]</scope>
    <source>
        <strain evidence="2 3">D2a</strain>
    </source>
</reference>
<name>A0ABT2MLC7_9CYAN</name>
<gene>
    <name evidence="2" type="ORF">NG799_04295</name>
</gene>
<feature type="region of interest" description="Disordered" evidence="1">
    <location>
        <begin position="38"/>
        <end position="59"/>
    </location>
</feature>
<evidence type="ECO:0000313" key="3">
    <source>
        <dbReference type="Proteomes" id="UP001525890"/>
    </source>
</evidence>